<gene>
    <name evidence="1" type="ORF">AH2_00017</name>
</gene>
<proteinExistence type="predicted"/>
<dbReference type="RefSeq" id="YP_006561101.1">
    <property type="nucleotide sequence ID" value="NC_018283.1"/>
</dbReference>
<keyword evidence="2" id="KW-1185">Reference proteome</keyword>
<protein>
    <submittedName>
        <fullName evidence="1">Uncharacterized protein</fullName>
    </submittedName>
</protein>
<reference evidence="1 2" key="1">
    <citation type="journal article" date="2012" name="BMC Genomics">
        <title>Comparative analysis of two phenotypically-similar but genomically-distinct Burkholderia cenocepacia-specific bacteriophages.</title>
        <authorList>
            <person name="Lynch K.H."/>
            <person name="Stothard P."/>
            <person name="Dennis J.J."/>
        </authorList>
    </citation>
    <scope>NUCLEOTIDE SEQUENCE [LARGE SCALE GENOMIC DNA]</scope>
</reference>
<accession>I6NSF5</accession>
<sequence>MSVDFPRGWQIARAVEPEYHHNKCSFNVTRGGCLCDCDVLSKHAEYLDNTKLYGTDGVVLREYNQERK</sequence>
<dbReference type="Proteomes" id="UP000009012">
    <property type="component" value="Segment"/>
</dbReference>
<dbReference type="KEGG" id="vg:13405232"/>
<evidence type="ECO:0000313" key="1">
    <source>
        <dbReference type="EMBL" id="AEY69527.1"/>
    </source>
</evidence>
<evidence type="ECO:0000313" key="2">
    <source>
        <dbReference type="Proteomes" id="UP000009012"/>
    </source>
</evidence>
<dbReference type="EMBL" id="JN564907">
    <property type="protein sequence ID" value="AEY69527.1"/>
    <property type="molecule type" value="Genomic_DNA"/>
</dbReference>
<organism evidence="1 2">
    <name type="scientific">Burkholderia phage vB_BceS_AH2</name>
    <dbReference type="NCBI Taxonomy" id="1133022"/>
    <lineage>
        <taxon>Viruses</taxon>
        <taxon>Duplodnaviria</taxon>
        <taxon>Heunggongvirae</taxon>
        <taxon>Uroviricota</taxon>
        <taxon>Caudoviricetes</taxon>
        <taxon>Casjensviridae</taxon>
        <taxon>Ahduovirus</taxon>
        <taxon>Ahduovirus AH2</taxon>
        <taxon>Burkholderia virus AH2</taxon>
    </lineage>
</organism>
<name>I6NSF5_9CAUD</name>
<dbReference type="GeneID" id="13405232"/>